<reference evidence="4" key="1">
    <citation type="journal article" date="2010" name="Science">
        <title>Plasticity of animal genome architecture unmasked by rapid evolution of a pelagic tunicate.</title>
        <authorList>
            <person name="Denoeud F."/>
            <person name="Henriet S."/>
            <person name="Mungpakdee S."/>
            <person name="Aury J.M."/>
            <person name="Da Silva C."/>
            <person name="Brinkmann H."/>
            <person name="Mikhaleva J."/>
            <person name="Olsen L.C."/>
            <person name="Jubin C."/>
            <person name="Canestro C."/>
            <person name="Bouquet J.M."/>
            <person name="Danks G."/>
            <person name="Poulain J."/>
            <person name="Campsteijn C."/>
            <person name="Adamski M."/>
            <person name="Cross I."/>
            <person name="Yadetie F."/>
            <person name="Muffato M."/>
            <person name="Louis A."/>
            <person name="Butcher S."/>
            <person name="Tsagkogeorga G."/>
            <person name="Konrad A."/>
            <person name="Singh S."/>
            <person name="Jensen M.F."/>
            <person name="Cong E.H."/>
            <person name="Eikeseth-Otteraa H."/>
            <person name="Noel B."/>
            <person name="Anthouard V."/>
            <person name="Porcel B.M."/>
            <person name="Kachouri-Lafond R."/>
            <person name="Nishino A."/>
            <person name="Ugolini M."/>
            <person name="Chourrout P."/>
            <person name="Nishida H."/>
            <person name="Aasland R."/>
            <person name="Huzurbazar S."/>
            <person name="Westhof E."/>
            <person name="Delsuc F."/>
            <person name="Lehrach H."/>
            <person name="Reinhardt R."/>
            <person name="Weissenbach J."/>
            <person name="Roy S.W."/>
            <person name="Artiguenave F."/>
            <person name="Postlethwait J.H."/>
            <person name="Manak J.R."/>
            <person name="Thompson E.M."/>
            <person name="Jaillon O."/>
            <person name="Du Pasquier L."/>
            <person name="Boudinot P."/>
            <person name="Liberles D.A."/>
            <person name="Volff J.N."/>
            <person name="Philippe H."/>
            <person name="Lenhard B."/>
            <person name="Roest Crollius H."/>
            <person name="Wincker P."/>
            <person name="Chourrout D."/>
        </authorList>
    </citation>
    <scope>NUCLEOTIDE SEQUENCE [LARGE SCALE GENOMIC DNA]</scope>
</reference>
<keyword evidence="3" id="KW-0560">Oxidoreductase</keyword>
<dbReference type="EMBL" id="FN655011">
    <property type="protein sequence ID" value="CBY37584.1"/>
    <property type="molecule type" value="Genomic_DNA"/>
</dbReference>
<evidence type="ECO:0008006" key="5">
    <source>
        <dbReference type="Google" id="ProtNLM"/>
    </source>
</evidence>
<evidence type="ECO:0000256" key="2">
    <source>
        <dbReference type="ARBA" id="ARBA00022857"/>
    </source>
</evidence>
<protein>
    <recommendedName>
        <fullName evidence="5">WW domain-containing oxidoreductase</fullName>
    </recommendedName>
</protein>
<dbReference type="GO" id="GO:0016491">
    <property type="term" value="F:oxidoreductase activity"/>
    <property type="evidence" value="ECO:0007669"/>
    <property type="project" value="UniProtKB-KW"/>
</dbReference>
<dbReference type="SUPFAM" id="SSF51735">
    <property type="entry name" value="NAD(P)-binding Rossmann-fold domains"/>
    <property type="match status" value="1"/>
</dbReference>
<dbReference type="Proteomes" id="UP000011014">
    <property type="component" value="Unassembled WGS sequence"/>
</dbReference>
<dbReference type="PANTHER" id="PTHR24320:SF282">
    <property type="entry name" value="WW DOMAIN-CONTAINING OXIDOREDUCTASE"/>
    <property type="match status" value="1"/>
</dbReference>
<sequence>MDQLDLAQVRSAAEEFLTRNCPLDGLLLNAGWFGSEYKLSAQGYESHFAINHLSHWLFANLLMDKLSENSSRSNPSRLVILSSESHRQPKMNSIHLAQLSCTKENYFSVLQYNRSKYCNVLHMHHLACKLAERHVIVHSVHPGNMVQTGIQRRWWGWKLLFALASPFTKSVSQGAATQLYALCHPLAAEFTGVYWNNCAPCEPISTAINEDNSLQLELLSKKICAQFIA</sequence>
<name>E4YQ38_OIKDI</name>
<evidence type="ECO:0000256" key="3">
    <source>
        <dbReference type="ARBA" id="ARBA00023002"/>
    </source>
</evidence>
<keyword evidence="2" id="KW-0521">NADP</keyword>
<comment type="similarity">
    <text evidence="1">Belongs to the short-chain dehydrogenases/reductases (SDR) family.</text>
</comment>
<evidence type="ECO:0000313" key="4">
    <source>
        <dbReference type="EMBL" id="CBY37584.1"/>
    </source>
</evidence>
<evidence type="ECO:0000256" key="1">
    <source>
        <dbReference type="ARBA" id="ARBA00006484"/>
    </source>
</evidence>
<dbReference type="PANTHER" id="PTHR24320">
    <property type="entry name" value="RETINOL DEHYDROGENASE"/>
    <property type="match status" value="1"/>
</dbReference>
<dbReference type="InterPro" id="IPR036291">
    <property type="entry name" value="NAD(P)-bd_dom_sf"/>
</dbReference>
<proteinExistence type="inferred from homology"/>
<organism evidence="4">
    <name type="scientific">Oikopleura dioica</name>
    <name type="common">Tunicate</name>
    <dbReference type="NCBI Taxonomy" id="34765"/>
    <lineage>
        <taxon>Eukaryota</taxon>
        <taxon>Metazoa</taxon>
        <taxon>Chordata</taxon>
        <taxon>Tunicata</taxon>
        <taxon>Appendicularia</taxon>
        <taxon>Copelata</taxon>
        <taxon>Oikopleuridae</taxon>
        <taxon>Oikopleura</taxon>
    </lineage>
</organism>
<dbReference type="Gene3D" id="3.40.50.720">
    <property type="entry name" value="NAD(P)-binding Rossmann-like Domain"/>
    <property type="match status" value="1"/>
</dbReference>
<gene>
    <name evidence="4" type="ORF">GSOID_T00031054001</name>
</gene>
<accession>E4YQ38</accession>
<dbReference type="AlphaFoldDB" id="E4YQ38"/>